<evidence type="ECO:0000313" key="1">
    <source>
        <dbReference type="EMBL" id="ORE05265.1"/>
    </source>
</evidence>
<feature type="non-terminal residue" evidence="1">
    <location>
        <position position="1"/>
    </location>
</feature>
<accession>A0A1X0QZT2</accession>
<feature type="non-terminal residue" evidence="1">
    <location>
        <position position="78"/>
    </location>
</feature>
<reference evidence="1" key="1">
    <citation type="journal article" date="2016" name="Proc. Natl. Acad. Sci. U.S.A.">
        <title>Lipid metabolic changes in an early divergent fungus govern the establishment of a mutualistic symbiosis with endobacteria.</title>
        <authorList>
            <person name="Lastovetsky O.A."/>
            <person name="Gaspar M.L."/>
            <person name="Mondo S.J."/>
            <person name="LaButti K.M."/>
            <person name="Sandor L."/>
            <person name="Grigoriev I.V."/>
            <person name="Henry S.A."/>
            <person name="Pawlowska T.E."/>
        </authorList>
    </citation>
    <scope>NUCLEOTIDE SEQUENCE [LARGE SCALE GENOMIC DNA]</scope>
    <source>
        <strain evidence="1">ATCC 52814</strain>
    </source>
</reference>
<dbReference type="EMBL" id="KV921949">
    <property type="protein sequence ID" value="ORE05265.1"/>
    <property type="molecule type" value="Genomic_DNA"/>
</dbReference>
<dbReference type="Proteomes" id="UP000242414">
    <property type="component" value="Unassembled WGS sequence"/>
</dbReference>
<sequence>KEIKCPSCGLTTLARSTSNLCPDKKAKIPVCNSDERVETFVIKTSLPNVCNNRQLVQHIKGLADYTTKILFVSSLFAN</sequence>
<gene>
    <name evidence="1" type="ORF">BCV72DRAFT_181468</name>
</gene>
<dbReference type="VEuPathDB" id="FungiDB:BCV72DRAFT_181468"/>
<dbReference type="AlphaFoldDB" id="A0A1X0QZT2"/>
<name>A0A1X0QZT2_RHIZD</name>
<proteinExistence type="predicted"/>
<protein>
    <submittedName>
        <fullName evidence="1">Uncharacterized protein</fullName>
    </submittedName>
</protein>
<organism evidence="1">
    <name type="scientific">Rhizopus microsporus var. microsporus</name>
    <dbReference type="NCBI Taxonomy" id="86635"/>
    <lineage>
        <taxon>Eukaryota</taxon>
        <taxon>Fungi</taxon>
        <taxon>Fungi incertae sedis</taxon>
        <taxon>Mucoromycota</taxon>
        <taxon>Mucoromycotina</taxon>
        <taxon>Mucoromycetes</taxon>
        <taxon>Mucorales</taxon>
        <taxon>Mucorineae</taxon>
        <taxon>Rhizopodaceae</taxon>
        <taxon>Rhizopus</taxon>
    </lineage>
</organism>